<dbReference type="EMBL" id="OA882134">
    <property type="protein sequence ID" value="CAD7273117.1"/>
    <property type="molecule type" value="Genomic_DNA"/>
</dbReference>
<evidence type="ECO:0000313" key="2">
    <source>
        <dbReference type="EMBL" id="CAD7273117.1"/>
    </source>
</evidence>
<reference evidence="2" key="1">
    <citation type="submission" date="2020-11" db="EMBL/GenBank/DDBJ databases">
        <authorList>
            <person name="Tran Van P."/>
        </authorList>
    </citation>
    <scope>NUCLEOTIDE SEQUENCE</scope>
</reference>
<accession>A0A7R9BDE2</accession>
<evidence type="ECO:0000256" key="1">
    <source>
        <dbReference type="SAM" id="Coils"/>
    </source>
</evidence>
<keyword evidence="3" id="KW-1185">Reference proteome</keyword>
<protein>
    <submittedName>
        <fullName evidence="2">Uncharacterized protein</fullName>
    </submittedName>
</protein>
<dbReference type="AlphaFoldDB" id="A0A7R9BDE2"/>
<gene>
    <name evidence="2" type="ORF">NMOB1V02_LOCUS1020</name>
</gene>
<evidence type="ECO:0000313" key="3">
    <source>
        <dbReference type="Proteomes" id="UP000678499"/>
    </source>
</evidence>
<dbReference type="EMBL" id="CAJPEX010000097">
    <property type="protein sequence ID" value="CAG0913269.1"/>
    <property type="molecule type" value="Genomic_DNA"/>
</dbReference>
<dbReference type="Proteomes" id="UP000678499">
    <property type="component" value="Unassembled WGS sequence"/>
</dbReference>
<proteinExistence type="predicted"/>
<organism evidence="2">
    <name type="scientific">Notodromas monacha</name>
    <dbReference type="NCBI Taxonomy" id="399045"/>
    <lineage>
        <taxon>Eukaryota</taxon>
        <taxon>Metazoa</taxon>
        <taxon>Ecdysozoa</taxon>
        <taxon>Arthropoda</taxon>
        <taxon>Crustacea</taxon>
        <taxon>Oligostraca</taxon>
        <taxon>Ostracoda</taxon>
        <taxon>Podocopa</taxon>
        <taxon>Podocopida</taxon>
        <taxon>Cypridocopina</taxon>
        <taxon>Cypridoidea</taxon>
        <taxon>Cyprididae</taxon>
        <taxon>Notodromas</taxon>
    </lineage>
</organism>
<sequence length="444" mass="49961">MYPNDDERRAMLLLLQENEEEEDEQEDAEDLRCLVVCETRVVDHEPTDGPFFSFTRKWCKYLSGKDGNFFRCFPVDSDPGRFYFQTFFAISSDSVHLVRAITRFIASLDVSSSDSFFNIDPTEIRLFTHQTLSTEYELVCGLTVYLDLEWIAHQHLTKCRHALDVANEAVLQGQNNTLFGNNFSRIPWHESWWATDAAFEPTADAIAQSPEIIGPIIDPNNQVGVCLKFTIKLFFNHAHVHSTLVRIGPVTSPAVTPVNGGDPGWDKAEEEDDRSIRDIILRSTYIPGYHNLLFEGKVAETDKNSEEKADFLTLTSDELSSLIGMEFAVCYEQEAHFYVWLMGSGPEGIIEDVKKLNPHGRVPFTAPYRSGVMLHNSFHVCTSTGLETFALQSARPILRQYLRSIFPRLGHIHFPDSGVSDAPQAVTRLRPAGVPPPGPGAFLG</sequence>
<keyword evidence="1" id="KW-0175">Coiled coil</keyword>
<feature type="coiled-coil region" evidence="1">
    <location>
        <begin position="4"/>
        <end position="34"/>
    </location>
</feature>
<name>A0A7R9BDE2_9CRUS</name>